<keyword evidence="13" id="KW-1185">Reference proteome</keyword>
<proteinExistence type="inferred from homology"/>
<sequence length="92" mass="10129">MILLQAQGGNGMFSIIMMVGMIAVFYFFMIRPQQKKTEDQKKMVEELKEGDEIVTFGGLHGKIVAKDETTVTVSAGGGARLTFEKTAVARKK</sequence>
<evidence type="ECO:0000256" key="7">
    <source>
        <dbReference type="ARBA" id="ARBA00022927"/>
    </source>
</evidence>
<dbReference type="PANTHER" id="PTHR33909:SF1">
    <property type="entry name" value="SEC TRANSLOCON ACCESSORY COMPLEX SUBUNIT YAJC"/>
    <property type="match status" value="1"/>
</dbReference>
<evidence type="ECO:0000256" key="10">
    <source>
        <dbReference type="ARBA" id="ARBA00023136"/>
    </source>
</evidence>
<evidence type="ECO:0000256" key="3">
    <source>
        <dbReference type="ARBA" id="ARBA00014962"/>
    </source>
</evidence>
<keyword evidence="8 11" id="KW-1133">Transmembrane helix</keyword>
<keyword evidence="6 11" id="KW-0812">Transmembrane</keyword>
<dbReference type="Pfam" id="PF02699">
    <property type="entry name" value="YajC"/>
    <property type="match status" value="1"/>
</dbReference>
<organism evidence="12 13">
    <name type="scientific">Emticicia oligotrophica (strain DSM 17448 / CIP 109782 / MTCC 6937 / GPTSA100-15)</name>
    <dbReference type="NCBI Taxonomy" id="929562"/>
    <lineage>
        <taxon>Bacteria</taxon>
        <taxon>Pseudomonadati</taxon>
        <taxon>Bacteroidota</taxon>
        <taxon>Cytophagia</taxon>
        <taxon>Cytophagales</taxon>
        <taxon>Leadbetterellaceae</taxon>
        <taxon>Emticicia</taxon>
    </lineage>
</organism>
<keyword evidence="9" id="KW-0811">Translocation</keyword>
<feature type="transmembrane region" description="Helical" evidence="11">
    <location>
        <begin position="12"/>
        <end position="30"/>
    </location>
</feature>
<evidence type="ECO:0000256" key="1">
    <source>
        <dbReference type="ARBA" id="ARBA00004162"/>
    </source>
</evidence>
<protein>
    <recommendedName>
        <fullName evidence="3">Sec translocon accessory complex subunit YajC</fullName>
    </recommendedName>
</protein>
<evidence type="ECO:0000256" key="2">
    <source>
        <dbReference type="ARBA" id="ARBA00006742"/>
    </source>
</evidence>
<comment type="subcellular location">
    <subcellularLocation>
        <location evidence="1">Cell membrane</location>
        <topology evidence="1">Single-pass membrane protein</topology>
    </subcellularLocation>
</comment>
<gene>
    <name evidence="12" type="ordered locus">Emtol_0748</name>
</gene>
<keyword evidence="10 11" id="KW-0472">Membrane</keyword>
<accession>A0ABM5MXP2</accession>
<keyword evidence="4" id="KW-0813">Transport</keyword>
<dbReference type="SMART" id="SM01323">
    <property type="entry name" value="YajC"/>
    <property type="match status" value="1"/>
</dbReference>
<evidence type="ECO:0000256" key="4">
    <source>
        <dbReference type="ARBA" id="ARBA00022448"/>
    </source>
</evidence>
<reference evidence="12 13" key="1">
    <citation type="submission" date="2011-07" db="EMBL/GenBank/DDBJ databases">
        <title>The complete genome of chromosome of Emticicia oligotrophica DSM 17448.</title>
        <authorList>
            <consortium name="US DOE Joint Genome Institute (JGI-PGF)"/>
            <person name="Lucas S."/>
            <person name="Han J."/>
            <person name="Lapidus A."/>
            <person name="Bruce D."/>
            <person name="Goodwin L."/>
            <person name="Pitluck S."/>
            <person name="Peters L."/>
            <person name="Kyrpides N."/>
            <person name="Mavromatis K."/>
            <person name="Ivanova N."/>
            <person name="Ovchinnikova G."/>
            <person name="Teshima H."/>
            <person name="Detter J.C."/>
            <person name="Tapia R."/>
            <person name="Han C."/>
            <person name="Land M."/>
            <person name="Hauser L."/>
            <person name="Markowitz V."/>
            <person name="Cheng J.-F."/>
            <person name="Hugenholtz P."/>
            <person name="Woyke T."/>
            <person name="Wu D."/>
            <person name="Tindall B."/>
            <person name="Pomrenke H."/>
            <person name="Brambilla E."/>
            <person name="Klenk H.-P."/>
            <person name="Eisen J.A."/>
        </authorList>
    </citation>
    <scope>NUCLEOTIDE SEQUENCE [LARGE SCALE GENOMIC DNA]</scope>
    <source>
        <strain evidence="12 13">DSM 17448</strain>
    </source>
</reference>
<evidence type="ECO:0000256" key="9">
    <source>
        <dbReference type="ARBA" id="ARBA00023010"/>
    </source>
</evidence>
<evidence type="ECO:0000256" key="11">
    <source>
        <dbReference type="SAM" id="Phobius"/>
    </source>
</evidence>
<evidence type="ECO:0000256" key="5">
    <source>
        <dbReference type="ARBA" id="ARBA00022475"/>
    </source>
</evidence>
<evidence type="ECO:0000256" key="6">
    <source>
        <dbReference type="ARBA" id="ARBA00022692"/>
    </source>
</evidence>
<dbReference type="InterPro" id="IPR003849">
    <property type="entry name" value="Preprotein_translocase_YajC"/>
</dbReference>
<dbReference type="PANTHER" id="PTHR33909">
    <property type="entry name" value="SEC TRANSLOCON ACCESSORY COMPLEX SUBUNIT YAJC"/>
    <property type="match status" value="1"/>
</dbReference>
<dbReference type="EMBL" id="CP002961">
    <property type="protein sequence ID" value="AFK01900.1"/>
    <property type="molecule type" value="Genomic_DNA"/>
</dbReference>
<name>A0ABM5MXP2_EMTOG</name>
<keyword evidence="5" id="KW-1003">Cell membrane</keyword>
<dbReference type="PRINTS" id="PR01853">
    <property type="entry name" value="YAJCTRNLCASE"/>
</dbReference>
<dbReference type="NCBIfam" id="TIGR00739">
    <property type="entry name" value="yajC"/>
    <property type="match status" value="1"/>
</dbReference>
<evidence type="ECO:0000256" key="8">
    <source>
        <dbReference type="ARBA" id="ARBA00022989"/>
    </source>
</evidence>
<dbReference type="RefSeq" id="WP_015027602.1">
    <property type="nucleotide sequence ID" value="NC_018748.1"/>
</dbReference>
<comment type="similarity">
    <text evidence="2">Belongs to the YajC family.</text>
</comment>
<evidence type="ECO:0000313" key="12">
    <source>
        <dbReference type="EMBL" id="AFK01900.1"/>
    </source>
</evidence>
<keyword evidence="7" id="KW-0653">Protein transport</keyword>
<evidence type="ECO:0000313" key="13">
    <source>
        <dbReference type="Proteomes" id="UP000002875"/>
    </source>
</evidence>
<dbReference type="Proteomes" id="UP000002875">
    <property type="component" value="Chromosome"/>
</dbReference>